<feature type="region of interest" description="Disordered" evidence="1">
    <location>
        <begin position="120"/>
        <end position="141"/>
    </location>
</feature>
<gene>
    <name evidence="3" type="ORF">GCM10010302_29500</name>
</gene>
<feature type="compositionally biased region" description="Polar residues" evidence="1">
    <location>
        <begin position="78"/>
        <end position="87"/>
    </location>
</feature>
<keyword evidence="2" id="KW-0472">Membrane</keyword>
<dbReference type="EMBL" id="BAAABV010000015">
    <property type="protein sequence ID" value="GAA0289242.1"/>
    <property type="molecule type" value="Genomic_DNA"/>
</dbReference>
<evidence type="ECO:0000313" key="4">
    <source>
        <dbReference type="Proteomes" id="UP001501867"/>
    </source>
</evidence>
<evidence type="ECO:0000256" key="1">
    <source>
        <dbReference type="SAM" id="MobiDB-lite"/>
    </source>
</evidence>
<evidence type="ECO:0000256" key="2">
    <source>
        <dbReference type="SAM" id="Phobius"/>
    </source>
</evidence>
<keyword evidence="2" id="KW-1133">Transmembrane helix</keyword>
<feature type="transmembrane region" description="Helical" evidence="2">
    <location>
        <begin position="25"/>
        <end position="48"/>
    </location>
</feature>
<dbReference type="Proteomes" id="UP001501867">
    <property type="component" value="Unassembled WGS sequence"/>
</dbReference>
<keyword evidence="4" id="KW-1185">Reference proteome</keyword>
<keyword evidence="2" id="KW-0812">Transmembrane</keyword>
<accession>A0ABN0VD31</accession>
<evidence type="ECO:0000313" key="3">
    <source>
        <dbReference type="EMBL" id="GAA0289242.1"/>
    </source>
</evidence>
<feature type="region of interest" description="Disordered" evidence="1">
    <location>
        <begin position="51"/>
        <end position="87"/>
    </location>
</feature>
<proteinExistence type="predicted"/>
<comment type="caution">
    <text evidence="3">The sequence shown here is derived from an EMBL/GenBank/DDBJ whole genome shotgun (WGS) entry which is preliminary data.</text>
</comment>
<name>A0ABN0VD31_9ACTN</name>
<sequence>MSCPSGRSHELAAYAMPAIPGQPELVAPAFTSLGGTSTLVAALLGAALRRRPVRAPPPDPPSLRAAFRGARPPHRPTRLQTPGTHLTSGRVARLAWPGLPPWPAAHVVEVRRLAVVREETPDEAAFRRPLPPDGSRGAGPC</sequence>
<organism evidence="3 4">
    <name type="scientific">Streptomyces polychromogenes</name>
    <dbReference type="NCBI Taxonomy" id="67342"/>
    <lineage>
        <taxon>Bacteria</taxon>
        <taxon>Bacillati</taxon>
        <taxon>Actinomycetota</taxon>
        <taxon>Actinomycetes</taxon>
        <taxon>Kitasatosporales</taxon>
        <taxon>Streptomycetaceae</taxon>
        <taxon>Streptomyces</taxon>
    </lineage>
</organism>
<reference evidence="3 4" key="1">
    <citation type="journal article" date="2019" name="Int. J. Syst. Evol. Microbiol.">
        <title>The Global Catalogue of Microorganisms (GCM) 10K type strain sequencing project: providing services to taxonomists for standard genome sequencing and annotation.</title>
        <authorList>
            <consortium name="The Broad Institute Genomics Platform"/>
            <consortium name="The Broad Institute Genome Sequencing Center for Infectious Disease"/>
            <person name="Wu L."/>
            <person name="Ma J."/>
        </authorList>
    </citation>
    <scope>NUCLEOTIDE SEQUENCE [LARGE SCALE GENOMIC DNA]</scope>
    <source>
        <strain evidence="3 4">JCM 4505</strain>
    </source>
</reference>
<protein>
    <submittedName>
        <fullName evidence="3">Uncharacterized protein</fullName>
    </submittedName>
</protein>